<dbReference type="InterPro" id="IPR000172">
    <property type="entry name" value="GMC_OxRdtase_N"/>
</dbReference>
<evidence type="ECO:0000256" key="3">
    <source>
        <dbReference type="ARBA" id="ARBA00022630"/>
    </source>
</evidence>
<reference evidence="6" key="2">
    <citation type="submission" date="2021-09" db="EMBL/GenBank/DDBJ databases">
        <authorList>
            <person name="Jia N."/>
            <person name="Wang J."/>
            <person name="Shi W."/>
            <person name="Du L."/>
            <person name="Sun Y."/>
            <person name="Zhan W."/>
            <person name="Jiang J."/>
            <person name="Wang Q."/>
            <person name="Zhang B."/>
            <person name="Ji P."/>
            <person name="Sakyi L.B."/>
            <person name="Cui X."/>
            <person name="Yuan T."/>
            <person name="Jiang B."/>
            <person name="Yang W."/>
            <person name="Lam T.T.-Y."/>
            <person name="Chang Q."/>
            <person name="Ding S."/>
            <person name="Wang X."/>
            <person name="Zhu J."/>
            <person name="Ruan X."/>
            <person name="Zhao L."/>
            <person name="Wei J."/>
            <person name="Que T."/>
            <person name="Du C."/>
            <person name="Cheng J."/>
            <person name="Dai P."/>
            <person name="Han X."/>
            <person name="Huang E."/>
            <person name="Gao Y."/>
            <person name="Liu J."/>
            <person name="Shao H."/>
            <person name="Ye R."/>
            <person name="Li L."/>
            <person name="Wei W."/>
            <person name="Wang X."/>
            <person name="Wang C."/>
            <person name="Huo Q."/>
            <person name="Li W."/>
            <person name="Guo W."/>
            <person name="Chen H."/>
            <person name="Chen S."/>
            <person name="Zhou L."/>
            <person name="Zhou L."/>
            <person name="Ni X."/>
            <person name="Tian J."/>
            <person name="Zhou Y."/>
            <person name="Sheng Y."/>
            <person name="Liu T."/>
            <person name="Pan Y."/>
            <person name="Xia L."/>
            <person name="Li J."/>
            <person name="Zhao F."/>
            <person name="Cao W."/>
        </authorList>
    </citation>
    <scope>NUCLEOTIDE SEQUENCE</scope>
    <source>
        <strain evidence="6">Rmic-2018</strain>
        <tissue evidence="6">Larvae</tissue>
    </source>
</reference>
<dbReference type="PANTHER" id="PTHR11552:SF147">
    <property type="entry name" value="CHOLINE DEHYDROGENASE, MITOCHONDRIAL"/>
    <property type="match status" value="1"/>
</dbReference>
<dbReference type="Gene3D" id="3.50.50.60">
    <property type="entry name" value="FAD/NAD(P)-binding domain"/>
    <property type="match status" value="1"/>
</dbReference>
<keyword evidence="7" id="KW-1185">Reference proteome</keyword>
<evidence type="ECO:0000256" key="2">
    <source>
        <dbReference type="ARBA" id="ARBA00010790"/>
    </source>
</evidence>
<accession>A0A9J6EQX7</accession>
<dbReference type="SUPFAM" id="SSF51905">
    <property type="entry name" value="FAD/NAD(P)-binding domain"/>
    <property type="match status" value="1"/>
</dbReference>
<comment type="cofactor">
    <cofactor evidence="1">
        <name>FAD</name>
        <dbReference type="ChEBI" id="CHEBI:57692"/>
    </cofactor>
</comment>
<evidence type="ECO:0000256" key="4">
    <source>
        <dbReference type="ARBA" id="ARBA00022827"/>
    </source>
</evidence>
<dbReference type="GO" id="GO:0050660">
    <property type="term" value="F:flavin adenine dinucleotide binding"/>
    <property type="evidence" value="ECO:0007669"/>
    <property type="project" value="InterPro"/>
</dbReference>
<dbReference type="VEuPathDB" id="VectorBase:LOC119179092"/>
<feature type="domain" description="Glucose-methanol-choline oxidoreductase N-terminal" evidence="5">
    <location>
        <begin position="53"/>
        <end position="193"/>
    </location>
</feature>
<evidence type="ECO:0000259" key="5">
    <source>
        <dbReference type="Pfam" id="PF00732"/>
    </source>
</evidence>
<gene>
    <name evidence="6" type="ORF">HPB51_005749</name>
</gene>
<dbReference type="EMBL" id="JABSTU010000002">
    <property type="protein sequence ID" value="KAH8036794.1"/>
    <property type="molecule type" value="Genomic_DNA"/>
</dbReference>
<proteinExistence type="inferred from homology"/>
<keyword evidence="3" id="KW-0285">Flavoprotein</keyword>
<sequence>MYWAADPQVVGLNPSCNGCISDEGAFSGLVAPVFFPMKSTQAEGDKRILYTHYDYLIVGGGSAGCVLANRLSADSSRTVLLIEAGGLEKDFVPFTEFPLVKIGTQVPLYAPLLINSEIDWQYPTESQQNACLSMVNQSCPWARGKGMGGSSAMNFMLFVRGNDLDYDIWERFYGAHNWSYNDVLPHFKKIEKSTVPGHDHCAAAQASNSGDLRETIRAIVREELRKLLPSAQPQVDSIADIVRE</sequence>
<name>A0A9J6EQX7_RHIMP</name>
<organism evidence="6 7">
    <name type="scientific">Rhipicephalus microplus</name>
    <name type="common">Cattle tick</name>
    <name type="synonym">Boophilus microplus</name>
    <dbReference type="NCBI Taxonomy" id="6941"/>
    <lineage>
        <taxon>Eukaryota</taxon>
        <taxon>Metazoa</taxon>
        <taxon>Ecdysozoa</taxon>
        <taxon>Arthropoda</taxon>
        <taxon>Chelicerata</taxon>
        <taxon>Arachnida</taxon>
        <taxon>Acari</taxon>
        <taxon>Parasitiformes</taxon>
        <taxon>Ixodida</taxon>
        <taxon>Ixodoidea</taxon>
        <taxon>Ixodidae</taxon>
        <taxon>Rhipicephalinae</taxon>
        <taxon>Rhipicephalus</taxon>
        <taxon>Boophilus</taxon>
    </lineage>
</organism>
<reference evidence="6" key="1">
    <citation type="journal article" date="2020" name="Cell">
        <title>Large-Scale Comparative Analyses of Tick Genomes Elucidate Their Genetic Diversity and Vector Capacities.</title>
        <authorList>
            <consortium name="Tick Genome and Microbiome Consortium (TIGMIC)"/>
            <person name="Jia N."/>
            <person name="Wang J."/>
            <person name="Shi W."/>
            <person name="Du L."/>
            <person name="Sun Y."/>
            <person name="Zhan W."/>
            <person name="Jiang J.F."/>
            <person name="Wang Q."/>
            <person name="Zhang B."/>
            <person name="Ji P."/>
            <person name="Bell-Sakyi L."/>
            <person name="Cui X.M."/>
            <person name="Yuan T.T."/>
            <person name="Jiang B.G."/>
            <person name="Yang W.F."/>
            <person name="Lam T.T."/>
            <person name="Chang Q.C."/>
            <person name="Ding S.J."/>
            <person name="Wang X.J."/>
            <person name="Zhu J.G."/>
            <person name="Ruan X.D."/>
            <person name="Zhao L."/>
            <person name="Wei J.T."/>
            <person name="Ye R.Z."/>
            <person name="Que T.C."/>
            <person name="Du C.H."/>
            <person name="Zhou Y.H."/>
            <person name="Cheng J.X."/>
            <person name="Dai P.F."/>
            <person name="Guo W.B."/>
            <person name="Han X.H."/>
            <person name="Huang E.J."/>
            <person name="Li L.F."/>
            <person name="Wei W."/>
            <person name="Gao Y.C."/>
            <person name="Liu J.Z."/>
            <person name="Shao H.Z."/>
            <person name="Wang X."/>
            <person name="Wang C.C."/>
            <person name="Yang T.C."/>
            <person name="Huo Q.B."/>
            <person name="Li W."/>
            <person name="Chen H.Y."/>
            <person name="Chen S.E."/>
            <person name="Zhou L.G."/>
            <person name="Ni X.B."/>
            <person name="Tian J.H."/>
            <person name="Sheng Y."/>
            <person name="Liu T."/>
            <person name="Pan Y.S."/>
            <person name="Xia L.Y."/>
            <person name="Li J."/>
            <person name="Zhao F."/>
            <person name="Cao W.C."/>
        </authorList>
    </citation>
    <scope>NUCLEOTIDE SEQUENCE</scope>
    <source>
        <strain evidence="6">Rmic-2018</strain>
    </source>
</reference>
<dbReference type="GO" id="GO:0016614">
    <property type="term" value="F:oxidoreductase activity, acting on CH-OH group of donors"/>
    <property type="evidence" value="ECO:0007669"/>
    <property type="project" value="InterPro"/>
</dbReference>
<keyword evidence="4" id="KW-0274">FAD</keyword>
<protein>
    <recommendedName>
        <fullName evidence="5">Glucose-methanol-choline oxidoreductase N-terminal domain-containing protein</fullName>
    </recommendedName>
</protein>
<dbReference type="Pfam" id="PF00732">
    <property type="entry name" value="GMC_oxred_N"/>
    <property type="match status" value="1"/>
</dbReference>
<comment type="similarity">
    <text evidence="2">Belongs to the GMC oxidoreductase family.</text>
</comment>
<evidence type="ECO:0000256" key="1">
    <source>
        <dbReference type="ARBA" id="ARBA00001974"/>
    </source>
</evidence>
<comment type="caution">
    <text evidence="6">The sequence shown here is derived from an EMBL/GenBank/DDBJ whole genome shotgun (WGS) entry which is preliminary data.</text>
</comment>
<dbReference type="PANTHER" id="PTHR11552">
    <property type="entry name" value="GLUCOSE-METHANOL-CHOLINE GMC OXIDOREDUCTASE"/>
    <property type="match status" value="1"/>
</dbReference>
<dbReference type="InterPro" id="IPR036188">
    <property type="entry name" value="FAD/NAD-bd_sf"/>
</dbReference>
<evidence type="ECO:0000313" key="7">
    <source>
        <dbReference type="Proteomes" id="UP000821866"/>
    </source>
</evidence>
<dbReference type="InterPro" id="IPR012132">
    <property type="entry name" value="GMC_OxRdtase"/>
</dbReference>
<evidence type="ECO:0000313" key="6">
    <source>
        <dbReference type="EMBL" id="KAH8036794.1"/>
    </source>
</evidence>
<dbReference type="Proteomes" id="UP000821866">
    <property type="component" value="Chromosome 10"/>
</dbReference>
<dbReference type="AlphaFoldDB" id="A0A9J6EQX7"/>